<evidence type="ECO:0000256" key="3">
    <source>
        <dbReference type="ARBA" id="ARBA00022857"/>
    </source>
</evidence>
<dbReference type="SUPFAM" id="SSF51735">
    <property type="entry name" value="NAD(P)-binding Rossmann-fold domains"/>
    <property type="match status" value="1"/>
</dbReference>
<proteinExistence type="inferred from homology"/>
<dbReference type="HAMAP" id="MF_01265">
    <property type="entry name" value="NadX"/>
    <property type="match status" value="1"/>
</dbReference>
<dbReference type="GO" id="GO:0009435">
    <property type="term" value="P:NAD+ biosynthetic process"/>
    <property type="evidence" value="ECO:0007669"/>
    <property type="project" value="UniProtKB-UniRule"/>
</dbReference>
<dbReference type="InterPro" id="IPR036291">
    <property type="entry name" value="NAD(P)-bd_dom_sf"/>
</dbReference>
<dbReference type="InterPro" id="IPR005106">
    <property type="entry name" value="Asp/hSer_DH_NAD-bd"/>
</dbReference>
<evidence type="ECO:0000256" key="4">
    <source>
        <dbReference type="ARBA" id="ARBA00023002"/>
    </source>
</evidence>
<name>A0A931MLI0_9SPHN</name>
<keyword evidence="10" id="KW-1185">Reference proteome</keyword>
<dbReference type="SUPFAM" id="SSF55347">
    <property type="entry name" value="Glyceraldehyde-3-phosphate dehydrogenase-like, C-terminal domain"/>
    <property type="match status" value="1"/>
</dbReference>
<evidence type="ECO:0000259" key="8">
    <source>
        <dbReference type="Pfam" id="PF03447"/>
    </source>
</evidence>
<dbReference type="Pfam" id="PF01958">
    <property type="entry name" value="Asp_DH_C"/>
    <property type="match status" value="1"/>
</dbReference>
<sequence>MAHGSDLQLGKVTPVARCVFGAGAGRIGLIGHGAIGTEISGALERLGERDSLVATLVREGRDAPRAVHDVEALIAAKPDCVIECAGHAAAHAYAEALLRAGIDVVLSSVGVLADDAFAARLLAAEAQGGGRAMLPAGAIAGLDGFVAAALAGIDTVTYTSFKPPHAWRGTPAQDLIDLDHREEEVCFFEGSAREAAANYPKNANVAVAVGLSGIGLEQTRVRLVSSRKVADPLGVIEAEGPFGRFAFDILALAAPSNPKTSALTAYSLLQCARLGNAWPIARLVAST</sequence>
<evidence type="ECO:0000256" key="2">
    <source>
        <dbReference type="ARBA" id="ARBA00022642"/>
    </source>
</evidence>
<dbReference type="AlphaFoldDB" id="A0A931MLI0"/>
<evidence type="ECO:0000256" key="5">
    <source>
        <dbReference type="ARBA" id="ARBA00023027"/>
    </source>
</evidence>
<dbReference type="InterPro" id="IPR020626">
    <property type="entry name" value="Asp_DH_prok"/>
</dbReference>
<dbReference type="InterPro" id="IPR002811">
    <property type="entry name" value="Asp_DH"/>
</dbReference>
<dbReference type="Gene3D" id="3.40.50.720">
    <property type="entry name" value="NAD(P)-binding Rossmann-like Domain"/>
    <property type="match status" value="1"/>
</dbReference>
<dbReference type="PANTHER" id="PTHR31873">
    <property type="entry name" value="L-ASPARTATE DEHYDROGENASE-RELATED"/>
    <property type="match status" value="1"/>
</dbReference>
<comment type="catalytic activity">
    <reaction evidence="6">
        <text>L-aspartate + NADP(+) + H2O = oxaloacetate + NH4(+) + NADPH + H(+)</text>
        <dbReference type="Rhea" id="RHEA:11784"/>
        <dbReference type="ChEBI" id="CHEBI:15377"/>
        <dbReference type="ChEBI" id="CHEBI:15378"/>
        <dbReference type="ChEBI" id="CHEBI:16452"/>
        <dbReference type="ChEBI" id="CHEBI:28938"/>
        <dbReference type="ChEBI" id="CHEBI:29991"/>
        <dbReference type="ChEBI" id="CHEBI:57783"/>
        <dbReference type="ChEBI" id="CHEBI:58349"/>
        <dbReference type="EC" id="1.4.1.21"/>
    </reaction>
</comment>
<dbReference type="Pfam" id="PF03447">
    <property type="entry name" value="NAD_binding_3"/>
    <property type="match status" value="1"/>
</dbReference>
<keyword evidence="5 6" id="KW-0520">NAD</keyword>
<feature type="binding site" evidence="6">
    <location>
        <position position="138"/>
    </location>
    <ligand>
        <name>NAD(+)</name>
        <dbReference type="ChEBI" id="CHEBI:57540"/>
    </ligand>
</feature>
<dbReference type="EC" id="1.4.1.21" evidence="6"/>
<dbReference type="GO" id="GO:0033735">
    <property type="term" value="F:aspartate dehydrogenase [NAD(P)+] activity"/>
    <property type="evidence" value="ECO:0007669"/>
    <property type="project" value="UniProtKB-EC"/>
</dbReference>
<dbReference type="GO" id="GO:0016639">
    <property type="term" value="F:oxidoreductase activity, acting on the CH-NH2 group of donors, NAD or NADP as acceptor"/>
    <property type="evidence" value="ECO:0007669"/>
    <property type="project" value="UniProtKB-UniRule"/>
</dbReference>
<dbReference type="EMBL" id="JADZGI010000002">
    <property type="protein sequence ID" value="MBH0114067.1"/>
    <property type="molecule type" value="Genomic_DNA"/>
</dbReference>
<evidence type="ECO:0000259" key="7">
    <source>
        <dbReference type="Pfam" id="PF01958"/>
    </source>
</evidence>
<accession>A0A931MLI0</accession>
<dbReference type="PANTHER" id="PTHR31873:SF6">
    <property type="entry name" value="ASPARTATE DEHYDROGENASE DOMAIN-CONTAINING PROTEIN"/>
    <property type="match status" value="1"/>
</dbReference>
<dbReference type="Proteomes" id="UP000617634">
    <property type="component" value="Unassembled WGS sequence"/>
</dbReference>
<comment type="catalytic activity">
    <reaction evidence="6">
        <text>L-aspartate + NAD(+) + H2O = oxaloacetate + NH4(+) + NADH + H(+)</text>
        <dbReference type="Rhea" id="RHEA:11788"/>
        <dbReference type="ChEBI" id="CHEBI:15377"/>
        <dbReference type="ChEBI" id="CHEBI:15378"/>
        <dbReference type="ChEBI" id="CHEBI:16452"/>
        <dbReference type="ChEBI" id="CHEBI:28938"/>
        <dbReference type="ChEBI" id="CHEBI:29991"/>
        <dbReference type="ChEBI" id="CHEBI:57540"/>
        <dbReference type="ChEBI" id="CHEBI:57945"/>
        <dbReference type="EC" id="1.4.1.21"/>
    </reaction>
</comment>
<organism evidence="9 10">
    <name type="scientific">Novosphingobium aureum</name>
    <dbReference type="NCBI Taxonomy" id="2792964"/>
    <lineage>
        <taxon>Bacteria</taxon>
        <taxon>Pseudomonadati</taxon>
        <taxon>Pseudomonadota</taxon>
        <taxon>Alphaproteobacteria</taxon>
        <taxon>Sphingomonadales</taxon>
        <taxon>Sphingomonadaceae</taxon>
        <taxon>Novosphingobium</taxon>
    </lineage>
</organism>
<keyword evidence="3 6" id="KW-0521">NADP</keyword>
<keyword evidence="4 6" id="KW-0560">Oxidoreductase</keyword>
<dbReference type="GO" id="GO:0050661">
    <property type="term" value="F:NADP binding"/>
    <property type="evidence" value="ECO:0007669"/>
    <property type="project" value="UniProtKB-UniRule"/>
</dbReference>
<comment type="caution">
    <text evidence="6">Lacks conserved residue(s) required for the propagation of feature annotation.</text>
</comment>
<dbReference type="NCBIfam" id="NF009828">
    <property type="entry name" value="PRK13303.1-3"/>
    <property type="match status" value="1"/>
</dbReference>
<evidence type="ECO:0000313" key="10">
    <source>
        <dbReference type="Proteomes" id="UP000617634"/>
    </source>
</evidence>
<comment type="similarity">
    <text evidence="1 6">Belongs to the L-aspartate dehydrogenase family.</text>
</comment>
<comment type="function">
    <text evidence="6">Specifically catalyzes the NAD or NADP-dependent dehydrogenation of L-aspartate to iminoaspartate.</text>
</comment>
<comment type="miscellaneous">
    <text evidence="6">The iminoaspartate product is unstable in aqueous solution and can decompose to oxaloacetate and ammonia.</text>
</comment>
<dbReference type="Gene3D" id="3.30.360.10">
    <property type="entry name" value="Dihydrodipicolinate Reductase, domain 2"/>
    <property type="match status" value="1"/>
</dbReference>
<comment type="caution">
    <text evidence="9">The sequence shown here is derived from an EMBL/GenBank/DDBJ whole genome shotgun (WGS) entry which is preliminary data.</text>
</comment>
<feature type="domain" description="Aspartate/homoserine dehydrogenase NAD-binding" evidence="8">
    <location>
        <begin position="31"/>
        <end position="133"/>
    </location>
</feature>
<reference evidence="9" key="1">
    <citation type="submission" date="2020-11" db="EMBL/GenBank/DDBJ databases">
        <title>Novosphingobium aureum sp. nov., a marine bacterium isolated from sediment of a salt flat.</title>
        <authorList>
            <person name="Yoo Y."/>
            <person name="Kim J.-J."/>
        </authorList>
    </citation>
    <scope>NUCLEOTIDE SEQUENCE</scope>
    <source>
        <strain evidence="9">YJ-S2-02</strain>
    </source>
</reference>
<comment type="pathway">
    <text evidence="6">Cofactor biosynthesis; NAD(+) biosynthesis; iminoaspartate from L-aspartate (dehydrogenase route): step 1/1.</text>
</comment>
<evidence type="ECO:0000256" key="6">
    <source>
        <dbReference type="HAMAP-Rule" id="MF_01265"/>
    </source>
</evidence>
<evidence type="ECO:0000256" key="1">
    <source>
        <dbReference type="ARBA" id="ARBA00008331"/>
    </source>
</evidence>
<keyword evidence="2 6" id="KW-0662">Pyridine nucleotide biosynthesis</keyword>
<gene>
    <name evidence="6" type="primary">nadX</name>
    <name evidence="9" type="ORF">I5E68_14065</name>
</gene>
<protein>
    <recommendedName>
        <fullName evidence="6">L-aspartate dehydrogenase</fullName>
        <ecNumber evidence="6">1.4.1.21</ecNumber>
    </recommendedName>
</protein>
<evidence type="ECO:0000313" key="9">
    <source>
        <dbReference type="EMBL" id="MBH0114067.1"/>
    </source>
</evidence>
<feature type="domain" description="Aspartate dehydrogenase" evidence="7">
    <location>
        <begin position="182"/>
        <end position="268"/>
    </location>
</feature>
<dbReference type="InterPro" id="IPR011182">
    <property type="entry name" value="L-Asp_DH"/>
</dbReference>
<feature type="binding site" evidence="6">
    <location>
        <position position="204"/>
    </location>
    <ligand>
        <name>NAD(+)</name>
        <dbReference type="ChEBI" id="CHEBI:57540"/>
    </ligand>
</feature>
<dbReference type="PIRSF" id="PIRSF005227">
    <property type="entry name" value="Asp_dh_NAD_syn"/>
    <property type="match status" value="1"/>
</dbReference>
<dbReference type="GO" id="GO:0051287">
    <property type="term" value="F:NAD binding"/>
    <property type="evidence" value="ECO:0007669"/>
    <property type="project" value="UniProtKB-UniRule"/>
</dbReference>
<dbReference type="RefSeq" id="WP_197165105.1">
    <property type="nucleotide sequence ID" value="NZ_JADZGI010000002.1"/>
</dbReference>